<keyword evidence="3" id="KW-1185">Reference proteome</keyword>
<dbReference type="PANTHER" id="PTHR43581:SF2">
    <property type="entry name" value="EXCINUCLEASE ATPASE SUBUNIT"/>
    <property type="match status" value="1"/>
</dbReference>
<dbReference type="InterPro" id="IPR041685">
    <property type="entry name" value="AAA_GajA/Old/RecF-like"/>
</dbReference>
<dbReference type="Gene3D" id="3.40.50.300">
    <property type="entry name" value="P-loop containing nucleotide triphosphate hydrolases"/>
    <property type="match status" value="1"/>
</dbReference>
<reference evidence="2 3" key="1">
    <citation type="submission" date="2019-02" db="EMBL/GenBank/DDBJ databases">
        <title>Deep-cultivation of Planctomycetes and their phenomic and genomic characterization uncovers novel biology.</title>
        <authorList>
            <person name="Wiegand S."/>
            <person name="Jogler M."/>
            <person name="Boedeker C."/>
            <person name="Pinto D."/>
            <person name="Vollmers J."/>
            <person name="Rivas-Marin E."/>
            <person name="Kohn T."/>
            <person name="Peeters S.H."/>
            <person name="Heuer A."/>
            <person name="Rast P."/>
            <person name="Oberbeckmann S."/>
            <person name="Bunk B."/>
            <person name="Jeske O."/>
            <person name="Meyerdierks A."/>
            <person name="Storesund J.E."/>
            <person name="Kallscheuer N."/>
            <person name="Luecker S."/>
            <person name="Lage O.M."/>
            <person name="Pohl T."/>
            <person name="Merkel B.J."/>
            <person name="Hornburger P."/>
            <person name="Mueller R.-W."/>
            <person name="Bruemmer F."/>
            <person name="Labrenz M."/>
            <person name="Spormann A.M."/>
            <person name="Op Den Camp H."/>
            <person name="Overmann J."/>
            <person name="Amann R."/>
            <person name="Jetten M.S.M."/>
            <person name="Mascher T."/>
            <person name="Medema M.H."/>
            <person name="Devos D.P."/>
            <person name="Kaster A.-K."/>
            <person name="Ovreas L."/>
            <person name="Rohde M."/>
            <person name="Galperin M.Y."/>
            <person name="Jogler C."/>
        </authorList>
    </citation>
    <scope>NUCLEOTIDE SEQUENCE [LARGE SCALE GENOMIC DNA]</scope>
    <source>
        <strain evidence="2 3">CA85</strain>
    </source>
</reference>
<dbReference type="RefSeq" id="WP_186774737.1">
    <property type="nucleotide sequence ID" value="NZ_SJPK01000002.1"/>
</dbReference>
<comment type="caution">
    <text evidence="2">The sequence shown here is derived from an EMBL/GenBank/DDBJ whole genome shotgun (WGS) entry which is preliminary data.</text>
</comment>
<proteinExistence type="predicted"/>
<evidence type="ECO:0000313" key="3">
    <source>
        <dbReference type="Proteomes" id="UP000318053"/>
    </source>
</evidence>
<protein>
    <recommendedName>
        <fullName evidence="1">Endonuclease GajA/Old nuclease/RecF-like AAA domain-containing protein</fullName>
    </recommendedName>
</protein>
<gene>
    <name evidence="2" type="ORF">CA85_08760</name>
</gene>
<accession>A0A5C5YGF9</accession>
<dbReference type="PANTHER" id="PTHR43581">
    <property type="entry name" value="ATP/GTP PHOSPHATASE"/>
    <property type="match status" value="1"/>
</dbReference>
<organism evidence="2 3">
    <name type="scientific">Allorhodopirellula solitaria</name>
    <dbReference type="NCBI Taxonomy" id="2527987"/>
    <lineage>
        <taxon>Bacteria</taxon>
        <taxon>Pseudomonadati</taxon>
        <taxon>Planctomycetota</taxon>
        <taxon>Planctomycetia</taxon>
        <taxon>Pirellulales</taxon>
        <taxon>Pirellulaceae</taxon>
        <taxon>Allorhodopirellula</taxon>
    </lineage>
</organism>
<evidence type="ECO:0000313" key="2">
    <source>
        <dbReference type="EMBL" id="TWT73993.1"/>
    </source>
</evidence>
<dbReference type="AlphaFoldDB" id="A0A5C5YGF9"/>
<evidence type="ECO:0000259" key="1">
    <source>
        <dbReference type="Pfam" id="PF13175"/>
    </source>
</evidence>
<dbReference type="InterPro" id="IPR051396">
    <property type="entry name" value="Bact_Antivir_Def_Nuclease"/>
</dbReference>
<dbReference type="SUPFAM" id="SSF52540">
    <property type="entry name" value="P-loop containing nucleoside triphosphate hydrolases"/>
    <property type="match status" value="1"/>
</dbReference>
<dbReference type="Pfam" id="PF13175">
    <property type="entry name" value="AAA_15"/>
    <property type="match status" value="1"/>
</dbReference>
<dbReference type="EMBL" id="SJPK01000002">
    <property type="protein sequence ID" value="TWT73993.1"/>
    <property type="molecule type" value="Genomic_DNA"/>
</dbReference>
<dbReference type="InterPro" id="IPR027417">
    <property type="entry name" value="P-loop_NTPase"/>
</dbReference>
<dbReference type="Proteomes" id="UP000318053">
    <property type="component" value="Unassembled WGS sequence"/>
</dbReference>
<name>A0A5C5YGF9_9BACT</name>
<feature type="domain" description="Endonuclease GajA/Old nuclease/RecF-like AAA" evidence="1">
    <location>
        <begin position="1"/>
        <end position="49"/>
    </location>
</feature>
<sequence>MITGISIENFKGVRDRIHLGLRPITLLFGANSAGKSTVTDALNFFESVLTAGSATFRDLTAAENGDARNELSFERLVHNHDLSQVMRLGVECELTQGDRNVSVNSMEDTASSSDWGGPTSYEISLPDEFRSISIEFEISSILDGRDHATSRTGFLRGFTVSYNDEPMVHVVDRRQKHGHLNGYEWTADLNHPLLSEIDQSGEIQFSNIHHRIIADDHDPPLKDGFYQAFSEQEEIPSDPAATFLNAFVLKAFRTLKLRLSQRRTIGGIRDIPHRDSIPMPCNTSMRWSNGLAAWDYLAHCDRRSLDKVNYWLGSERLGARYQLKQRVLVDFQDCVDHVRAFEQHEDPARMQSHFELQHRSERRIGLVPEYDQFHDESPFLHPSEVGTGLSQIIPVIVACIHPDPCFSSIAQPDLHLHPRLQSELGDLFIHSFNTDQRNRFLLETHSEHLILRILRRIRETHAGTVREELKIATDDLAIYYISQDKGFTQIQMIEADVRGEFIQPWPDDFFELDFYERFG</sequence>